<name>Q1K2B0_DESA6</name>
<dbReference type="AlphaFoldDB" id="Q1K2B0"/>
<dbReference type="Proteomes" id="UP000005695">
    <property type="component" value="Unassembled WGS sequence"/>
</dbReference>
<evidence type="ECO:0000313" key="3">
    <source>
        <dbReference type="Proteomes" id="UP000005695"/>
    </source>
</evidence>
<organism evidence="2 3">
    <name type="scientific">Desulfuromonas acetoxidans (strain DSM 684 / 11070)</name>
    <dbReference type="NCBI Taxonomy" id="281689"/>
    <lineage>
        <taxon>Bacteria</taxon>
        <taxon>Pseudomonadati</taxon>
        <taxon>Thermodesulfobacteriota</taxon>
        <taxon>Desulfuromonadia</taxon>
        <taxon>Desulfuromonadales</taxon>
        <taxon>Desulfuromonadaceae</taxon>
        <taxon>Desulfuromonas</taxon>
    </lineage>
</organism>
<accession>Q1K2B0</accession>
<reference evidence="2" key="2">
    <citation type="submission" date="2006-05" db="EMBL/GenBank/DDBJ databases">
        <title>Sequencing of the draft genome and assembly of Desulfuromonas acetoxidans DSM 684.</title>
        <authorList>
            <consortium name="US DOE Joint Genome Institute (JGI-PGF)"/>
            <person name="Copeland A."/>
            <person name="Lucas S."/>
            <person name="Lapidus A."/>
            <person name="Barry K."/>
            <person name="Detter J.C."/>
            <person name="Glavina del Rio T."/>
            <person name="Hammon N."/>
            <person name="Israni S."/>
            <person name="Dalin E."/>
            <person name="Tice H."/>
            <person name="Bruce D."/>
            <person name="Pitluck S."/>
            <person name="Richardson P."/>
        </authorList>
    </citation>
    <scope>NUCLEOTIDE SEQUENCE [LARGE SCALE GENOMIC DNA]</scope>
    <source>
        <strain evidence="2">DSM 684</strain>
    </source>
</reference>
<protein>
    <submittedName>
        <fullName evidence="2">Uncharacterized protein</fullName>
    </submittedName>
</protein>
<dbReference type="RefSeq" id="WP_005998516.1">
    <property type="nucleotide sequence ID" value="NZ_AAEW02000004.1"/>
</dbReference>
<keyword evidence="1" id="KW-1133">Transmembrane helix</keyword>
<evidence type="ECO:0000256" key="1">
    <source>
        <dbReference type="SAM" id="Phobius"/>
    </source>
</evidence>
<sequence length="85" mass="10124">MADKNNKFWFPAKKYGFGWGFPITWQGWLVLLTYFILILPGAFFLDQAPWLIMPYILYTLVLSGILIFICWKKGENPDTHWKHQK</sequence>
<evidence type="ECO:0000313" key="2">
    <source>
        <dbReference type="EMBL" id="EAT16529.1"/>
    </source>
</evidence>
<comment type="caution">
    <text evidence="2">The sequence shown here is derived from an EMBL/GenBank/DDBJ whole genome shotgun (WGS) entry which is preliminary data.</text>
</comment>
<keyword evidence="1" id="KW-0472">Membrane</keyword>
<reference evidence="2" key="1">
    <citation type="submission" date="2006-05" db="EMBL/GenBank/DDBJ databases">
        <title>Annotation of the draft genome assembly of Desulfuromonas acetoxidans DSM 684.</title>
        <authorList>
            <consortium name="US DOE Joint Genome Institute (JGI-ORNL)"/>
            <person name="Larimer F."/>
            <person name="Land M."/>
            <person name="Hauser L."/>
        </authorList>
    </citation>
    <scope>NUCLEOTIDE SEQUENCE [LARGE SCALE GENOMIC DNA]</scope>
    <source>
        <strain evidence="2">DSM 684</strain>
    </source>
</reference>
<keyword evidence="3" id="KW-1185">Reference proteome</keyword>
<feature type="transmembrane region" description="Helical" evidence="1">
    <location>
        <begin position="21"/>
        <end position="45"/>
    </location>
</feature>
<keyword evidence="1" id="KW-0812">Transmembrane</keyword>
<proteinExistence type="predicted"/>
<dbReference type="OrthoDB" id="5422038at2"/>
<gene>
    <name evidence="2" type="ORF">Dace_2624</name>
</gene>
<dbReference type="EMBL" id="AAEW02000004">
    <property type="protein sequence ID" value="EAT16529.1"/>
    <property type="molecule type" value="Genomic_DNA"/>
</dbReference>
<feature type="transmembrane region" description="Helical" evidence="1">
    <location>
        <begin position="51"/>
        <end position="71"/>
    </location>
</feature>